<organism evidence="1 2">
    <name type="scientific">Bacillus mycoides</name>
    <dbReference type="NCBI Taxonomy" id="1405"/>
    <lineage>
        <taxon>Bacteria</taxon>
        <taxon>Bacillati</taxon>
        <taxon>Bacillota</taxon>
        <taxon>Bacilli</taxon>
        <taxon>Bacillales</taxon>
        <taxon>Bacillaceae</taxon>
        <taxon>Bacillus</taxon>
        <taxon>Bacillus cereus group</taxon>
    </lineage>
</organism>
<dbReference type="EMBL" id="CABWMC010000029">
    <property type="protein sequence ID" value="VXC64491.1"/>
    <property type="molecule type" value="Genomic_DNA"/>
</dbReference>
<dbReference type="Proteomes" id="UP000437562">
    <property type="component" value="Unassembled WGS sequence"/>
</dbReference>
<evidence type="ECO:0000313" key="2">
    <source>
        <dbReference type="Proteomes" id="UP000437562"/>
    </source>
</evidence>
<reference evidence="1 2" key="1">
    <citation type="submission" date="2019-10" db="EMBL/GenBank/DDBJ databases">
        <authorList>
            <person name="Karimi E."/>
        </authorList>
    </citation>
    <scope>NUCLEOTIDE SEQUENCE [LARGE SCALE GENOMIC DNA]</scope>
    <source>
        <strain evidence="1">Bacillus sp. 71</strain>
    </source>
</reference>
<gene>
    <name evidence="1" type="ORF">BACI71_40561</name>
</gene>
<proteinExistence type="predicted"/>
<evidence type="ECO:0000313" key="1">
    <source>
        <dbReference type="EMBL" id="VXC64491.1"/>
    </source>
</evidence>
<accession>A0A654A992</accession>
<protein>
    <submittedName>
        <fullName evidence="1">Uncharacterized protein</fullName>
    </submittedName>
</protein>
<sequence>MLIVYFTCLWRDINGTIMDEIIYTNDYRDVIFIYGVLFTCSNAPALY</sequence>
<dbReference type="AlphaFoldDB" id="A0A654A992"/>
<name>A0A654A992_BACMY</name>